<gene>
    <name evidence="2" type="ORF">Pth03_33710</name>
</gene>
<dbReference type="InterPro" id="IPR001509">
    <property type="entry name" value="Epimerase_deHydtase"/>
</dbReference>
<reference evidence="2" key="1">
    <citation type="submission" date="2021-01" db="EMBL/GenBank/DDBJ databases">
        <title>Whole genome shotgun sequence of Planotetraspora thailandica NBRC 104271.</title>
        <authorList>
            <person name="Komaki H."/>
            <person name="Tamura T."/>
        </authorList>
    </citation>
    <scope>NUCLEOTIDE SEQUENCE</scope>
    <source>
        <strain evidence="2">NBRC 104271</strain>
    </source>
</reference>
<feature type="domain" description="NAD-dependent epimerase/dehydratase" evidence="1">
    <location>
        <begin position="6"/>
        <end position="211"/>
    </location>
</feature>
<dbReference type="InterPro" id="IPR036291">
    <property type="entry name" value="NAD(P)-bd_dom_sf"/>
</dbReference>
<dbReference type="InterPro" id="IPR050177">
    <property type="entry name" value="Lipid_A_modif_metabolic_enz"/>
</dbReference>
<dbReference type="RefSeq" id="WP_203945191.1">
    <property type="nucleotide sequence ID" value="NZ_BOOR01000023.1"/>
</dbReference>
<dbReference type="SUPFAM" id="SSF51735">
    <property type="entry name" value="NAD(P)-binding Rossmann-fold domains"/>
    <property type="match status" value="1"/>
</dbReference>
<name>A0A8J3XU27_9ACTN</name>
<accession>A0A8J3XU27</accession>
<dbReference type="PANTHER" id="PTHR43245:SF55">
    <property type="entry name" value="NAD(P)-BINDING DOMAIN-CONTAINING PROTEIN"/>
    <property type="match status" value="1"/>
</dbReference>
<evidence type="ECO:0000313" key="2">
    <source>
        <dbReference type="EMBL" id="GII54982.1"/>
    </source>
</evidence>
<organism evidence="2 3">
    <name type="scientific">Planotetraspora thailandica</name>
    <dbReference type="NCBI Taxonomy" id="487172"/>
    <lineage>
        <taxon>Bacteria</taxon>
        <taxon>Bacillati</taxon>
        <taxon>Actinomycetota</taxon>
        <taxon>Actinomycetes</taxon>
        <taxon>Streptosporangiales</taxon>
        <taxon>Streptosporangiaceae</taxon>
        <taxon>Planotetraspora</taxon>
    </lineage>
</organism>
<dbReference type="EMBL" id="BOOR01000023">
    <property type="protein sequence ID" value="GII54982.1"/>
    <property type="molecule type" value="Genomic_DNA"/>
</dbReference>
<dbReference type="Pfam" id="PF01370">
    <property type="entry name" value="Epimerase"/>
    <property type="match status" value="1"/>
</dbReference>
<dbReference type="Gene3D" id="3.40.50.720">
    <property type="entry name" value="NAD(P)-binding Rossmann-like Domain"/>
    <property type="match status" value="1"/>
</dbReference>
<sequence>MGKHVIVGAGQVGGQVAELLAERGHEVVVVTRSGSGPRRPGISLVAANAADAAQMRRIAGGADALYNCMNPKYHQWVRDWPPAAASLLAAAEATGAVLVTLGNLYGYGPVDGPMTEDLPLASNGTKGRVRAAMWRQALAAHQEGRARVVEVRGSDYFGPRSSDQSFLGPRFLGPVLGGKTAMVISDADIPHSYTYLPDVAGALVAAAAREEAWGRAWHVPTNPAFTVREVAERLAVLAGAPAPRLRRIPVWALWAAGVVDPVIREMRETRYQFDRPFILDSSASQAVLGLSPTPLDTALKATIAWWRESEDKVETMPS</sequence>
<evidence type="ECO:0000259" key="1">
    <source>
        <dbReference type="Pfam" id="PF01370"/>
    </source>
</evidence>
<proteinExistence type="predicted"/>
<protein>
    <submittedName>
        <fullName evidence="2">NAD-dependent epimerase</fullName>
    </submittedName>
</protein>
<keyword evidence="3" id="KW-1185">Reference proteome</keyword>
<dbReference type="PANTHER" id="PTHR43245">
    <property type="entry name" value="BIFUNCTIONAL POLYMYXIN RESISTANCE PROTEIN ARNA"/>
    <property type="match status" value="1"/>
</dbReference>
<dbReference type="AlphaFoldDB" id="A0A8J3XU27"/>
<dbReference type="Proteomes" id="UP000605992">
    <property type="component" value="Unassembled WGS sequence"/>
</dbReference>
<evidence type="ECO:0000313" key="3">
    <source>
        <dbReference type="Proteomes" id="UP000605992"/>
    </source>
</evidence>
<comment type="caution">
    <text evidence="2">The sequence shown here is derived from an EMBL/GenBank/DDBJ whole genome shotgun (WGS) entry which is preliminary data.</text>
</comment>